<feature type="compositionally biased region" description="Basic and acidic residues" evidence="11">
    <location>
        <begin position="61"/>
        <end position="76"/>
    </location>
</feature>
<dbReference type="CDD" id="cd16651">
    <property type="entry name" value="SPL-RING_NSE2"/>
    <property type="match status" value="1"/>
</dbReference>
<dbReference type="UniPathway" id="UPA00886"/>
<evidence type="ECO:0000256" key="4">
    <source>
        <dbReference type="ARBA" id="ARBA00022679"/>
    </source>
</evidence>
<dbReference type="InterPro" id="IPR026846">
    <property type="entry name" value="Nse2(Mms21)"/>
</dbReference>
<feature type="region of interest" description="Disordered" evidence="11">
    <location>
        <begin position="1"/>
        <end position="92"/>
    </location>
</feature>
<dbReference type="GO" id="GO:0016925">
    <property type="term" value="P:protein sumoylation"/>
    <property type="evidence" value="ECO:0007669"/>
    <property type="project" value="UniProtKB-UniPathway"/>
</dbReference>
<dbReference type="EMBL" id="LVVM01006192">
    <property type="protein sequence ID" value="OJA08773.1"/>
    <property type="molecule type" value="Genomic_DNA"/>
</dbReference>
<feature type="compositionally biased region" description="Basic residues" evidence="11">
    <location>
        <begin position="50"/>
        <end position="60"/>
    </location>
</feature>
<comment type="similarity">
    <text evidence="3">Belongs to the NSE2 family.</text>
</comment>
<sequence length="366" mass="41346">MPVASSSKRKSTRLRREPSSDGIEDENPSQRAGNNDDVEGGEDEEEQPRRKVKQEKKVHKQTREESEHEDEPVHTIDDDEDDRIDIKNFRDQPLDKKEGGKLAGIAQDWEMIRKQIHQGSFSLVKDVANSLADVLEGDHADQASYQSLSTLLDHLNYSKALSDIDKIMKTLIDIDHEMQSHELTLSGMHQQLMRGESVEGAVDLYEKEVKKRTEEFYDKTTRKKYGSHEQYVQFKQGIFEVQNPGVNIPPINDFIPREEGDESDDEDELEIGGVTQDFKCPITFMMLKDPMTSSTCGHAFSGEAIRGYLKNCPPSGRSCPTAGCSQKITMAMLVADSGLEKRVRLAARRAQRDEDNSDVDDGEVIE</sequence>
<keyword evidence="5" id="KW-0479">Metal-binding</keyword>
<evidence type="ECO:0000256" key="10">
    <source>
        <dbReference type="PROSITE-ProRule" id="PRU00452"/>
    </source>
</evidence>
<dbReference type="GO" id="GO:0008270">
    <property type="term" value="F:zinc ion binding"/>
    <property type="evidence" value="ECO:0007669"/>
    <property type="project" value="UniProtKB-KW"/>
</dbReference>
<keyword evidence="8" id="KW-0862">Zinc</keyword>
<keyword evidence="6 10" id="KW-0863">Zinc-finger</keyword>
<evidence type="ECO:0000256" key="9">
    <source>
        <dbReference type="ARBA" id="ARBA00023242"/>
    </source>
</evidence>
<keyword evidence="14" id="KW-1185">Reference proteome</keyword>
<dbReference type="InterPro" id="IPR013083">
    <property type="entry name" value="Znf_RING/FYVE/PHD"/>
</dbReference>
<dbReference type="PROSITE" id="PS51044">
    <property type="entry name" value="ZF_SP_RING"/>
    <property type="match status" value="1"/>
</dbReference>
<evidence type="ECO:0000313" key="14">
    <source>
        <dbReference type="Proteomes" id="UP000183567"/>
    </source>
</evidence>
<dbReference type="GO" id="GO:0061665">
    <property type="term" value="F:SUMO ligase activity"/>
    <property type="evidence" value="ECO:0007669"/>
    <property type="project" value="TreeGrafter"/>
</dbReference>
<keyword evidence="9" id="KW-0539">Nucleus</keyword>
<keyword evidence="4" id="KW-0808">Transferase</keyword>
<keyword evidence="7" id="KW-0833">Ubl conjugation pathway</keyword>
<dbReference type="Pfam" id="PF11789">
    <property type="entry name" value="zf-Nse"/>
    <property type="match status" value="1"/>
</dbReference>
<dbReference type="OrthoDB" id="26899at2759"/>
<feature type="domain" description="SP-RING-type" evidence="12">
    <location>
        <begin position="265"/>
        <end position="348"/>
    </location>
</feature>
<evidence type="ECO:0000256" key="5">
    <source>
        <dbReference type="ARBA" id="ARBA00022723"/>
    </source>
</evidence>
<evidence type="ECO:0000256" key="3">
    <source>
        <dbReference type="ARBA" id="ARBA00008212"/>
    </source>
</evidence>
<dbReference type="GO" id="GO:0005634">
    <property type="term" value="C:nucleus"/>
    <property type="evidence" value="ECO:0007669"/>
    <property type="project" value="UniProtKB-SubCell"/>
</dbReference>
<gene>
    <name evidence="13" type="ORF">AZE42_01294</name>
</gene>
<dbReference type="InterPro" id="IPR004181">
    <property type="entry name" value="Znf_MIZ"/>
</dbReference>
<evidence type="ECO:0000259" key="12">
    <source>
        <dbReference type="PROSITE" id="PS51044"/>
    </source>
</evidence>
<evidence type="ECO:0000256" key="6">
    <source>
        <dbReference type="ARBA" id="ARBA00022771"/>
    </source>
</evidence>
<dbReference type="AlphaFoldDB" id="A0A1J8PIK0"/>
<dbReference type="GO" id="GO:0030915">
    <property type="term" value="C:Smc5-Smc6 complex"/>
    <property type="evidence" value="ECO:0007669"/>
    <property type="project" value="InterPro"/>
</dbReference>
<evidence type="ECO:0000256" key="7">
    <source>
        <dbReference type="ARBA" id="ARBA00022786"/>
    </source>
</evidence>
<proteinExistence type="inferred from homology"/>
<comment type="caution">
    <text evidence="13">The sequence shown here is derived from an EMBL/GenBank/DDBJ whole genome shotgun (WGS) entry which is preliminary data.</text>
</comment>
<dbReference type="SUPFAM" id="SSF57850">
    <property type="entry name" value="RING/U-box"/>
    <property type="match status" value="1"/>
</dbReference>
<comment type="subcellular location">
    <subcellularLocation>
        <location evidence="1">Nucleus</location>
    </subcellularLocation>
</comment>
<protein>
    <recommendedName>
        <fullName evidence="12">SP-RING-type domain-containing protein</fullName>
    </recommendedName>
</protein>
<evidence type="ECO:0000256" key="11">
    <source>
        <dbReference type="SAM" id="MobiDB-lite"/>
    </source>
</evidence>
<dbReference type="GO" id="GO:0000724">
    <property type="term" value="P:double-strand break repair via homologous recombination"/>
    <property type="evidence" value="ECO:0007669"/>
    <property type="project" value="InterPro"/>
</dbReference>
<evidence type="ECO:0000256" key="8">
    <source>
        <dbReference type="ARBA" id="ARBA00022833"/>
    </source>
</evidence>
<dbReference type="Gene3D" id="1.20.120.1010">
    <property type="match status" value="1"/>
</dbReference>
<dbReference type="PANTHER" id="PTHR21330:SF1">
    <property type="entry name" value="E3 SUMO-PROTEIN LIGASE NSE2"/>
    <property type="match status" value="1"/>
</dbReference>
<dbReference type="PANTHER" id="PTHR21330">
    <property type="entry name" value="E3 SUMO-PROTEIN LIGASE NSE2"/>
    <property type="match status" value="1"/>
</dbReference>
<evidence type="ECO:0000256" key="2">
    <source>
        <dbReference type="ARBA" id="ARBA00004718"/>
    </source>
</evidence>
<evidence type="ECO:0000256" key="1">
    <source>
        <dbReference type="ARBA" id="ARBA00004123"/>
    </source>
</evidence>
<reference evidence="13 14" key="1">
    <citation type="submission" date="2016-03" db="EMBL/GenBank/DDBJ databases">
        <title>Comparative genomics of the ectomycorrhizal sister species Rhizopogon vinicolor and Rhizopogon vesiculosus (Basidiomycota: Boletales) reveals a divergence of the mating type B locus.</title>
        <authorList>
            <person name="Mujic A.B."/>
            <person name="Kuo A."/>
            <person name="Tritt A."/>
            <person name="Lipzen A."/>
            <person name="Chen C."/>
            <person name="Johnson J."/>
            <person name="Sharma A."/>
            <person name="Barry K."/>
            <person name="Grigoriev I.V."/>
            <person name="Spatafora J.W."/>
        </authorList>
    </citation>
    <scope>NUCLEOTIDE SEQUENCE [LARGE SCALE GENOMIC DNA]</scope>
    <source>
        <strain evidence="13 14">AM-OR11-056</strain>
    </source>
</reference>
<dbReference type="Gene3D" id="3.30.40.10">
    <property type="entry name" value="Zinc/RING finger domain, C3HC4 (zinc finger)"/>
    <property type="match status" value="1"/>
</dbReference>
<organism evidence="13 14">
    <name type="scientific">Rhizopogon vesiculosus</name>
    <dbReference type="NCBI Taxonomy" id="180088"/>
    <lineage>
        <taxon>Eukaryota</taxon>
        <taxon>Fungi</taxon>
        <taxon>Dikarya</taxon>
        <taxon>Basidiomycota</taxon>
        <taxon>Agaricomycotina</taxon>
        <taxon>Agaricomycetes</taxon>
        <taxon>Agaricomycetidae</taxon>
        <taxon>Boletales</taxon>
        <taxon>Suillineae</taxon>
        <taxon>Rhizopogonaceae</taxon>
        <taxon>Rhizopogon</taxon>
    </lineage>
</organism>
<feature type="compositionally biased region" description="Acidic residues" evidence="11">
    <location>
        <begin position="36"/>
        <end position="46"/>
    </location>
</feature>
<accession>A0A1J8PIK0</accession>
<name>A0A1J8PIK0_9AGAM</name>
<comment type="pathway">
    <text evidence="2">Protein modification; protein sumoylation.</text>
</comment>
<evidence type="ECO:0000313" key="13">
    <source>
        <dbReference type="EMBL" id="OJA08773.1"/>
    </source>
</evidence>
<dbReference type="Proteomes" id="UP000183567">
    <property type="component" value="Unassembled WGS sequence"/>
</dbReference>
<dbReference type="STRING" id="180088.A0A1J8PIK0"/>